<dbReference type="EMBL" id="CP113836">
    <property type="protein sequence ID" value="WAL65966.1"/>
    <property type="molecule type" value="Genomic_DNA"/>
</dbReference>
<organism evidence="3 4">
    <name type="scientific">Amycolatopsis cynarae</name>
    <dbReference type="NCBI Taxonomy" id="2995223"/>
    <lineage>
        <taxon>Bacteria</taxon>
        <taxon>Bacillati</taxon>
        <taxon>Actinomycetota</taxon>
        <taxon>Actinomycetes</taxon>
        <taxon>Pseudonocardiales</taxon>
        <taxon>Pseudonocardiaceae</taxon>
        <taxon>Amycolatopsis</taxon>
    </lineage>
</organism>
<dbReference type="Proteomes" id="UP001163203">
    <property type="component" value="Chromosome"/>
</dbReference>
<dbReference type="InterPro" id="IPR010147">
    <property type="entry name" value="CRISPR-assoc_prot_CasD"/>
</dbReference>
<dbReference type="Pfam" id="PF09704">
    <property type="entry name" value="Cas_Cas5d"/>
    <property type="match status" value="1"/>
</dbReference>
<feature type="region of interest" description="Disordered" evidence="2">
    <location>
        <begin position="213"/>
        <end position="232"/>
    </location>
</feature>
<dbReference type="RefSeq" id="WP_268756110.1">
    <property type="nucleotide sequence ID" value="NZ_CP113836.1"/>
</dbReference>
<dbReference type="NCBIfam" id="TIGR02593">
    <property type="entry name" value="CRISPR_cas5"/>
    <property type="match status" value="1"/>
</dbReference>
<dbReference type="CDD" id="cd09645">
    <property type="entry name" value="Cas5_I-E"/>
    <property type="match status" value="1"/>
</dbReference>
<proteinExistence type="predicted"/>
<evidence type="ECO:0000313" key="4">
    <source>
        <dbReference type="Proteomes" id="UP001163203"/>
    </source>
</evidence>
<reference evidence="3" key="1">
    <citation type="submission" date="2022-11" db="EMBL/GenBank/DDBJ databases">
        <authorList>
            <person name="Mo P."/>
        </authorList>
    </citation>
    <scope>NUCLEOTIDE SEQUENCE</scope>
    <source>
        <strain evidence="3">HUAS 11-8</strain>
    </source>
</reference>
<evidence type="ECO:0000256" key="2">
    <source>
        <dbReference type="SAM" id="MobiDB-lite"/>
    </source>
</evidence>
<name>A0ABY7B0Y9_9PSEU</name>
<dbReference type="InterPro" id="IPR021124">
    <property type="entry name" value="CRISPR-assoc_prot_Cas5"/>
</dbReference>
<protein>
    <submittedName>
        <fullName evidence="3">Type I-E CRISPR-associated protein Cas5/CasD</fullName>
    </submittedName>
</protein>
<dbReference type="InterPro" id="IPR013422">
    <property type="entry name" value="CRISPR-assoc_prot_Cas5_N"/>
</dbReference>
<gene>
    <name evidence="3" type="primary">cas5e</name>
    <name evidence="3" type="ORF">ORV05_34800</name>
</gene>
<dbReference type="Gene3D" id="3.30.70.2660">
    <property type="match status" value="1"/>
</dbReference>
<dbReference type="NCBIfam" id="TIGR01868">
    <property type="entry name" value="casD_Cas5e"/>
    <property type="match status" value="1"/>
</dbReference>
<keyword evidence="1" id="KW-0051">Antiviral defense</keyword>
<keyword evidence="4" id="KW-1185">Reference proteome</keyword>
<evidence type="ECO:0000256" key="1">
    <source>
        <dbReference type="ARBA" id="ARBA00023118"/>
    </source>
</evidence>
<accession>A0ABY7B0Y9</accession>
<evidence type="ECO:0000313" key="3">
    <source>
        <dbReference type="EMBL" id="WAL65966.1"/>
    </source>
</evidence>
<sequence length="241" mass="26905">MTVLLLRLAGPLQSWGTSSRFVRRNTDRAPSKSGVIGLLAAAKGLRRTDPLEDLAHLRVGVRLDQPGRVERDFQTARTRDGSTSMPLSYRFYLADAVFLAAVEGDRALLEGLAEALRRPVYPLYLGRRSCPPAGPLLLGLRDGDIETALNTEPWRASPWVQRSHRSDRITLDALLDCPLDVDNGYLVRDEPLTFDPRHRDYTWRRVQDKRIEVANPLHNGNRPATSSPDPHDPMAALEGAL</sequence>